<keyword evidence="2" id="KW-1185">Reference proteome</keyword>
<evidence type="ECO:0000313" key="1">
    <source>
        <dbReference type="EMBL" id="KAL3269391.1"/>
    </source>
</evidence>
<dbReference type="AlphaFoldDB" id="A0ABD2MSN4"/>
<evidence type="ECO:0000313" key="2">
    <source>
        <dbReference type="Proteomes" id="UP001516400"/>
    </source>
</evidence>
<protein>
    <recommendedName>
        <fullName evidence="3">GIY-YIG domain-containing protein</fullName>
    </recommendedName>
</protein>
<name>A0ABD2MSN4_9CUCU</name>
<reference evidence="1 2" key="1">
    <citation type="journal article" date="2021" name="BMC Biol.">
        <title>Horizontally acquired antibacterial genes associated with adaptive radiation of ladybird beetles.</title>
        <authorList>
            <person name="Li H.S."/>
            <person name="Tang X.F."/>
            <person name="Huang Y.H."/>
            <person name="Xu Z.Y."/>
            <person name="Chen M.L."/>
            <person name="Du X.Y."/>
            <person name="Qiu B.Y."/>
            <person name="Chen P.T."/>
            <person name="Zhang W."/>
            <person name="Slipinski A."/>
            <person name="Escalona H.E."/>
            <person name="Waterhouse R.M."/>
            <person name="Zwick A."/>
            <person name="Pang H."/>
        </authorList>
    </citation>
    <scope>NUCLEOTIDE SEQUENCE [LARGE SCALE GENOMIC DNA]</scope>
    <source>
        <strain evidence="1">SYSU2018</strain>
    </source>
</reference>
<gene>
    <name evidence="1" type="ORF">HHI36_008461</name>
</gene>
<proteinExistence type="predicted"/>
<dbReference type="Proteomes" id="UP001516400">
    <property type="component" value="Unassembled WGS sequence"/>
</dbReference>
<comment type="caution">
    <text evidence="1">The sequence shown here is derived from an EMBL/GenBank/DDBJ whole genome shotgun (WGS) entry which is preliminary data.</text>
</comment>
<evidence type="ECO:0008006" key="3">
    <source>
        <dbReference type="Google" id="ProtNLM"/>
    </source>
</evidence>
<organism evidence="1 2">
    <name type="scientific">Cryptolaemus montrouzieri</name>
    <dbReference type="NCBI Taxonomy" id="559131"/>
    <lineage>
        <taxon>Eukaryota</taxon>
        <taxon>Metazoa</taxon>
        <taxon>Ecdysozoa</taxon>
        <taxon>Arthropoda</taxon>
        <taxon>Hexapoda</taxon>
        <taxon>Insecta</taxon>
        <taxon>Pterygota</taxon>
        <taxon>Neoptera</taxon>
        <taxon>Endopterygota</taxon>
        <taxon>Coleoptera</taxon>
        <taxon>Polyphaga</taxon>
        <taxon>Cucujiformia</taxon>
        <taxon>Coccinelloidea</taxon>
        <taxon>Coccinellidae</taxon>
        <taxon>Scymninae</taxon>
        <taxon>Scymnini</taxon>
        <taxon>Cryptolaemus</taxon>
    </lineage>
</organism>
<dbReference type="EMBL" id="JABFTP020000021">
    <property type="protein sequence ID" value="KAL3269391.1"/>
    <property type="molecule type" value="Genomic_DNA"/>
</dbReference>
<sequence>MGEGSNVVYGIPCLHCIKKYIGQTSQLMKNRITGHKSDTKNYPQRCALATHSNAEDQKMVYDDITILARSNNTEKNTFLEMFDIFKEKNLINKKQSPEILVTSTRM</sequence>
<accession>A0ABD2MSN4</accession>